<sequence length="881" mass="98631">MADDLTLFCLVDGESTLNAFSVEIDPSKTVDGLKDRIRAKTPDTFTGVDAKDLILWKVSIKDDDDGDDDVTIVLDSVPGSEKKKLRATRELSDVFKETPPKKTIHIIVERPPQVQAPIFSNESRPGTPPSDEKWQELVVQIEDTFFAPDSNNYTSLVQFVKGGANVPTTGGSLGGLPFVLPRADRETNNPSLLFLNLPESPGTQDPPSTADRALEKLRGRAIPVLPLFGVSGCGKTRTAIEMLCMNWGFYFNGRSTDWVCFRTLGFEDLFDSLFTLFADTIYLQSIDITLMSSFVRVRFSKLRLRLLDLTFNTPSQGTNYKILLVVDEAQNLGKMDFGKFLSQQVYPKSEGQVAAASGNDSMRPILSPLVHGFYQIARDNGHFSIVPCGTGLSVFNMNWLEDSAPGPKGYSKLLGPFTDFQGWESLEQVQHYRDLVRRSLPNAEARIVFDTRVPVESIPELFARLRGRFRPIVSAIERMIMPSNDEIDWRQAIKETEDTLSSTETEYYGKGNIAFDISQMVRRVHNFESRYANYQNIRTILQGFVLQHFLHGRPLLLNREEAILVEASVGRILNFGKHAVTVLDEPFALLAAVNYFRRHDPKFHSAICTLLGSGSNASVHGHQWEKAVLPSLAHVFHDKILSYTGLVPEGTKSYDPILDGKAEIAGYDSHITLGIDVKTMSLDAFLEAHVRNGSRKDGKPVPPFYQPAETPSGPDVAFVLHLDNHGYCPVFVQLKMRHKMTKLETQIAFSTVKAGAVQGHLQEAMLQRYCTGYPKRLLGIVIAYPAELAGVEGSFPEVRRSERIRSTEGDTPQCISLRIDKNNIHDLFPQNHMQALDLLKGIKRQLDQTDMGQGSDDQKDEPVTKHRRYEDENEDSRVDSD</sequence>
<evidence type="ECO:0000256" key="3">
    <source>
        <dbReference type="ARBA" id="ARBA00022525"/>
    </source>
</evidence>
<proteinExistence type="predicted"/>
<reference evidence="6" key="1">
    <citation type="submission" date="2021-06" db="EMBL/GenBank/DDBJ databases">
        <title>Genome Sequence of Mortierella hyaline Strain SCG-10, a Cold-Adapted, Nitrate-Reducing Fungus Isolated from Soil in Minnesota, USA.</title>
        <authorList>
            <person name="Aldossari N."/>
        </authorList>
    </citation>
    <scope>NUCLEOTIDE SEQUENCE</scope>
    <source>
        <strain evidence="6">SCG-10</strain>
    </source>
</reference>
<evidence type="ECO:0000259" key="5">
    <source>
        <dbReference type="Pfam" id="PF20147"/>
    </source>
</evidence>
<keyword evidence="7" id="KW-1185">Reference proteome</keyword>
<dbReference type="EMBL" id="JAHRHY010000008">
    <property type="protein sequence ID" value="KAG9067165.1"/>
    <property type="molecule type" value="Genomic_DNA"/>
</dbReference>
<comment type="caution">
    <text evidence="6">The sequence shown here is derived from an EMBL/GenBank/DDBJ whole genome shotgun (WGS) entry which is preliminary data.</text>
</comment>
<dbReference type="InterPro" id="IPR045379">
    <property type="entry name" value="Crinkler_N"/>
</dbReference>
<comment type="subcellular location">
    <subcellularLocation>
        <location evidence="1">Host cell</location>
    </subcellularLocation>
    <subcellularLocation>
        <location evidence="2">Secreted</location>
    </subcellularLocation>
</comment>
<name>A0A9P8BT25_9FUNG</name>
<accession>A0A9P8BT25</accession>
<evidence type="ECO:0000256" key="4">
    <source>
        <dbReference type="SAM" id="MobiDB-lite"/>
    </source>
</evidence>
<dbReference type="GO" id="GO:0005576">
    <property type="term" value="C:extracellular region"/>
    <property type="evidence" value="ECO:0007669"/>
    <property type="project" value="UniProtKB-SubCell"/>
</dbReference>
<dbReference type="AlphaFoldDB" id="A0A9P8BT25"/>
<feature type="compositionally biased region" description="Basic and acidic residues" evidence="4">
    <location>
        <begin position="856"/>
        <end position="881"/>
    </location>
</feature>
<evidence type="ECO:0000256" key="1">
    <source>
        <dbReference type="ARBA" id="ARBA00004340"/>
    </source>
</evidence>
<evidence type="ECO:0000313" key="7">
    <source>
        <dbReference type="Proteomes" id="UP000707451"/>
    </source>
</evidence>
<evidence type="ECO:0000313" key="6">
    <source>
        <dbReference type="EMBL" id="KAG9067165.1"/>
    </source>
</evidence>
<dbReference type="Pfam" id="PF20147">
    <property type="entry name" value="Crinkler"/>
    <property type="match status" value="1"/>
</dbReference>
<dbReference type="OrthoDB" id="2393824at2759"/>
<evidence type="ECO:0000256" key="2">
    <source>
        <dbReference type="ARBA" id="ARBA00004613"/>
    </source>
</evidence>
<protein>
    <recommendedName>
        <fullName evidence="5">Crinkler effector protein N-terminal domain-containing protein</fullName>
    </recommendedName>
</protein>
<dbReference type="GO" id="GO:0043657">
    <property type="term" value="C:host cell"/>
    <property type="evidence" value="ECO:0007669"/>
    <property type="project" value="UniProtKB-SubCell"/>
</dbReference>
<dbReference type="Proteomes" id="UP000707451">
    <property type="component" value="Unassembled WGS sequence"/>
</dbReference>
<feature type="region of interest" description="Disordered" evidence="4">
    <location>
        <begin position="847"/>
        <end position="881"/>
    </location>
</feature>
<feature type="domain" description="Crinkler effector protein N-terminal" evidence="5">
    <location>
        <begin position="5"/>
        <end position="109"/>
    </location>
</feature>
<keyword evidence="3" id="KW-0964">Secreted</keyword>
<organism evidence="6 7">
    <name type="scientific">Linnemannia hyalina</name>
    <dbReference type="NCBI Taxonomy" id="64524"/>
    <lineage>
        <taxon>Eukaryota</taxon>
        <taxon>Fungi</taxon>
        <taxon>Fungi incertae sedis</taxon>
        <taxon>Mucoromycota</taxon>
        <taxon>Mortierellomycotina</taxon>
        <taxon>Mortierellomycetes</taxon>
        <taxon>Mortierellales</taxon>
        <taxon>Mortierellaceae</taxon>
        <taxon>Linnemannia</taxon>
    </lineage>
</organism>
<gene>
    <name evidence="6" type="ORF">KI688_011946</name>
</gene>